<keyword evidence="11" id="KW-1185">Reference proteome</keyword>
<dbReference type="InterPro" id="IPR001915">
    <property type="entry name" value="Peptidase_M48"/>
</dbReference>
<protein>
    <recommendedName>
        <fullName evidence="12">Ste24 endopeptidase</fullName>
    </recommendedName>
</protein>
<keyword evidence="7" id="KW-1133">Transmembrane helix</keyword>
<reference evidence="11" key="1">
    <citation type="journal article" date="2019" name="Int. J. Syst. Evol. Microbiol.">
        <title>The Global Catalogue of Microorganisms (GCM) 10K type strain sequencing project: providing services to taxonomists for standard genome sequencing and annotation.</title>
        <authorList>
            <consortium name="The Broad Institute Genomics Platform"/>
            <consortium name="The Broad Institute Genome Sequencing Center for Infectious Disease"/>
            <person name="Wu L."/>
            <person name="Ma J."/>
        </authorList>
    </citation>
    <scope>NUCLEOTIDE SEQUENCE [LARGE SCALE GENOMIC DNA]</scope>
    <source>
        <strain evidence="11">CGMCC 4.5581</strain>
    </source>
</reference>
<dbReference type="Gene3D" id="3.30.2010.10">
    <property type="entry name" value="Metalloproteases ('zincins'), catalytic domain"/>
    <property type="match status" value="1"/>
</dbReference>
<organism evidence="10 11">
    <name type="scientific">Modestobacter marinus</name>
    <dbReference type="NCBI Taxonomy" id="477641"/>
    <lineage>
        <taxon>Bacteria</taxon>
        <taxon>Bacillati</taxon>
        <taxon>Actinomycetota</taxon>
        <taxon>Actinomycetes</taxon>
        <taxon>Geodermatophilales</taxon>
        <taxon>Geodermatophilaceae</taxon>
        <taxon>Modestobacter</taxon>
    </lineage>
</organism>
<feature type="domain" description="CAAX prenyl protease 1 N-terminal" evidence="9">
    <location>
        <begin position="40"/>
        <end position="197"/>
    </location>
</feature>
<accession>A0ABQ2G4Y3</accession>
<comment type="caution">
    <text evidence="10">The sequence shown here is derived from an EMBL/GenBank/DDBJ whole genome shotgun (WGS) entry which is preliminary data.</text>
</comment>
<dbReference type="PANTHER" id="PTHR10120">
    <property type="entry name" value="CAAX PRENYL PROTEASE 1"/>
    <property type="match status" value="1"/>
</dbReference>
<comment type="similarity">
    <text evidence="6">Belongs to the peptidase M48 family.</text>
</comment>
<feature type="transmembrane region" description="Helical" evidence="7">
    <location>
        <begin position="139"/>
        <end position="161"/>
    </location>
</feature>
<keyword evidence="1 6" id="KW-0645">Protease</keyword>
<proteinExistence type="inferred from homology"/>
<comment type="cofactor">
    <cofactor evidence="6">
        <name>Zn(2+)</name>
        <dbReference type="ChEBI" id="CHEBI:29105"/>
    </cofactor>
    <text evidence="6">Binds 1 zinc ion per subunit.</text>
</comment>
<evidence type="ECO:0008006" key="12">
    <source>
        <dbReference type="Google" id="ProtNLM"/>
    </source>
</evidence>
<feature type="transmembrane region" description="Helical" evidence="7">
    <location>
        <begin position="280"/>
        <end position="303"/>
    </location>
</feature>
<evidence type="ECO:0000313" key="11">
    <source>
        <dbReference type="Proteomes" id="UP000648663"/>
    </source>
</evidence>
<evidence type="ECO:0000256" key="5">
    <source>
        <dbReference type="ARBA" id="ARBA00023049"/>
    </source>
</evidence>
<dbReference type="InterPro" id="IPR032456">
    <property type="entry name" value="Peptidase_M48_N"/>
</dbReference>
<evidence type="ECO:0000259" key="9">
    <source>
        <dbReference type="Pfam" id="PF16491"/>
    </source>
</evidence>
<keyword evidence="5 6" id="KW-0482">Metalloprotease</keyword>
<evidence type="ECO:0000256" key="1">
    <source>
        <dbReference type="ARBA" id="ARBA00022670"/>
    </source>
</evidence>
<keyword evidence="4 6" id="KW-0862">Zinc</keyword>
<evidence type="ECO:0000259" key="8">
    <source>
        <dbReference type="Pfam" id="PF01435"/>
    </source>
</evidence>
<feature type="domain" description="Peptidase M48" evidence="8">
    <location>
        <begin position="206"/>
        <end position="406"/>
    </location>
</feature>
<keyword evidence="7" id="KW-0812">Transmembrane</keyword>
<keyword evidence="7" id="KW-0472">Membrane</keyword>
<sequence>MAAVLGAALVAVIALATPWDVLPVPPGGRTPVDPGAAFGPEQVARAEAFAAALRPASLTSLLLSLVVSAVFGLTRAGAATARAVARPLGGGWVWQVLLGSIALLLVGRLLTLPLSVYGEVIRHRYGLSTRGWGLWARDVATSFGISAGLTALGLLALVALARRAPRTWWAWAGGAAAALVVLGSFLYPLVIEPAFNRFESMPEGPLRTELIALAERSGTPVEDVLVADASRRTTALNAYVSGFGSTRRIVVYDTLLDQRPDAEIESIAAHELGHVANDDVLTGTLIGALGAGAGVALLGWLLGSTPLLRRAGAEGPGDGAVVGLLLLLLSLGTLVSTPVQNLVSRHIEARADLHALELTQDPGSFVAVQQALGGANLNDPDPPAIWQWAFGSHPTVPQRIAFAADWVAVRDR</sequence>
<evidence type="ECO:0000256" key="3">
    <source>
        <dbReference type="ARBA" id="ARBA00022801"/>
    </source>
</evidence>
<evidence type="ECO:0000256" key="6">
    <source>
        <dbReference type="RuleBase" id="RU003983"/>
    </source>
</evidence>
<dbReference type="Pfam" id="PF16491">
    <property type="entry name" value="Peptidase_M48_N"/>
    <property type="match status" value="1"/>
</dbReference>
<dbReference type="EMBL" id="BMMI01000006">
    <property type="protein sequence ID" value="GGL75718.1"/>
    <property type="molecule type" value="Genomic_DNA"/>
</dbReference>
<dbReference type="Proteomes" id="UP000648663">
    <property type="component" value="Unassembled WGS sequence"/>
</dbReference>
<dbReference type="Pfam" id="PF01435">
    <property type="entry name" value="Peptidase_M48"/>
    <property type="match status" value="1"/>
</dbReference>
<evidence type="ECO:0000256" key="2">
    <source>
        <dbReference type="ARBA" id="ARBA00022723"/>
    </source>
</evidence>
<evidence type="ECO:0000256" key="7">
    <source>
        <dbReference type="SAM" id="Phobius"/>
    </source>
</evidence>
<keyword evidence="2" id="KW-0479">Metal-binding</keyword>
<feature type="transmembrane region" description="Helical" evidence="7">
    <location>
        <begin position="168"/>
        <end position="191"/>
    </location>
</feature>
<evidence type="ECO:0000256" key="4">
    <source>
        <dbReference type="ARBA" id="ARBA00022833"/>
    </source>
</evidence>
<evidence type="ECO:0000313" key="10">
    <source>
        <dbReference type="EMBL" id="GGL75718.1"/>
    </source>
</evidence>
<keyword evidence="3 6" id="KW-0378">Hydrolase</keyword>
<feature type="transmembrane region" description="Helical" evidence="7">
    <location>
        <begin position="92"/>
        <end position="110"/>
    </location>
</feature>
<name>A0ABQ2G4Y3_9ACTN</name>
<feature type="transmembrane region" description="Helical" evidence="7">
    <location>
        <begin position="61"/>
        <end position="85"/>
    </location>
</feature>
<gene>
    <name evidence="10" type="ORF">GCM10011589_34700</name>
</gene>